<keyword evidence="4 5" id="KW-0472">Membrane</keyword>
<reference evidence="7 8" key="1">
    <citation type="submission" date="2020-03" db="EMBL/GenBank/DDBJ databases">
        <title>Bacterial samples isolated from urine from healthy bovine heifers (Gyr breed).</title>
        <authorList>
            <person name="Giannattasio-Ferraz S."/>
            <person name="Maskeri L."/>
            <person name="Penido A."/>
            <person name="Barbosa-Stancioli E.F."/>
            <person name="Putonti C."/>
        </authorList>
    </citation>
    <scope>NUCLEOTIDE SEQUENCE [LARGE SCALE GENOMIC DNA]</scope>
    <source>
        <strain evidence="7 8">UFMG-H7</strain>
    </source>
</reference>
<feature type="transmembrane region" description="Helical" evidence="5">
    <location>
        <begin position="74"/>
        <end position="99"/>
    </location>
</feature>
<organism evidence="7 8">
    <name type="scientific">Vagococcus fluvialis</name>
    <dbReference type="NCBI Taxonomy" id="2738"/>
    <lineage>
        <taxon>Bacteria</taxon>
        <taxon>Bacillati</taxon>
        <taxon>Bacillota</taxon>
        <taxon>Bacilli</taxon>
        <taxon>Lactobacillales</taxon>
        <taxon>Enterococcaceae</taxon>
        <taxon>Vagococcus</taxon>
    </lineage>
</organism>
<evidence type="ECO:0000313" key="7">
    <source>
        <dbReference type="EMBL" id="NKC66916.1"/>
    </source>
</evidence>
<dbReference type="InterPro" id="IPR007016">
    <property type="entry name" value="O-antigen_ligase-rel_domated"/>
</dbReference>
<protein>
    <recommendedName>
        <fullName evidence="6">O-antigen ligase-related domain-containing protein</fullName>
    </recommendedName>
</protein>
<dbReference type="Pfam" id="PF04932">
    <property type="entry name" value="Wzy_C"/>
    <property type="match status" value="1"/>
</dbReference>
<feature type="transmembrane region" description="Helical" evidence="5">
    <location>
        <begin position="201"/>
        <end position="232"/>
    </location>
</feature>
<feature type="transmembrane region" description="Helical" evidence="5">
    <location>
        <begin position="163"/>
        <end position="186"/>
    </location>
</feature>
<evidence type="ECO:0000256" key="4">
    <source>
        <dbReference type="ARBA" id="ARBA00023136"/>
    </source>
</evidence>
<evidence type="ECO:0000256" key="3">
    <source>
        <dbReference type="ARBA" id="ARBA00022989"/>
    </source>
</evidence>
<feature type="domain" description="O-antigen ligase-related" evidence="6">
    <location>
        <begin position="29"/>
        <end position="174"/>
    </location>
</feature>
<evidence type="ECO:0000259" key="6">
    <source>
        <dbReference type="Pfam" id="PF04932"/>
    </source>
</evidence>
<proteinExistence type="predicted"/>
<gene>
    <name evidence="7" type="ORF">HED35_02330</name>
</gene>
<evidence type="ECO:0000256" key="5">
    <source>
        <dbReference type="SAM" id="Phobius"/>
    </source>
</evidence>
<evidence type="ECO:0000256" key="2">
    <source>
        <dbReference type="ARBA" id="ARBA00022692"/>
    </source>
</evidence>
<feature type="transmembrane region" description="Helical" evidence="5">
    <location>
        <begin position="24"/>
        <end position="40"/>
    </location>
</feature>
<comment type="caution">
    <text evidence="7">The sequence shown here is derived from an EMBL/GenBank/DDBJ whole genome shotgun (WGS) entry which is preliminary data.</text>
</comment>
<comment type="subcellular location">
    <subcellularLocation>
        <location evidence="1">Membrane</location>
        <topology evidence="1">Multi-pass membrane protein</topology>
    </subcellularLocation>
</comment>
<dbReference type="Proteomes" id="UP000521358">
    <property type="component" value="Unassembled WGS sequence"/>
</dbReference>
<keyword evidence="2 5" id="KW-0812">Transmembrane</keyword>
<dbReference type="GO" id="GO:0016020">
    <property type="term" value="C:membrane"/>
    <property type="evidence" value="ECO:0007669"/>
    <property type="project" value="UniProtKB-SubCell"/>
</dbReference>
<dbReference type="EMBL" id="JAAVMB010000001">
    <property type="protein sequence ID" value="NKC66916.1"/>
    <property type="molecule type" value="Genomic_DNA"/>
</dbReference>
<evidence type="ECO:0000313" key="8">
    <source>
        <dbReference type="Proteomes" id="UP000521358"/>
    </source>
</evidence>
<feature type="transmembrane region" description="Helical" evidence="5">
    <location>
        <begin position="45"/>
        <end position="62"/>
    </location>
</feature>
<name>A0A7X6D6T7_9ENTE</name>
<accession>A0A7X6D6T7</accession>
<sequence length="252" mass="29209">MEFGFAMLIPTLSSIYLSLNKNKLLYYAISIFYSFYLVLYSHRGAMLCLGVFIIIMCIYYLLNMKLTRKNMILISFIIALVITIYLKLDDLIIGLLRFLESRNMESRTLRLLLEGNLGNDSGRGFIQDFFISNLGNNLLGNGLYGDRYLYSVGNGIATYPHNLFLELCIDFGIIIGTLLSIFLIFYSVKNYLWNKTISFEYFAFISIFFCASFVQLLISSSFLASIPLWIYISLLFTKEKDFWGNLENKEFY</sequence>
<dbReference type="AlphaFoldDB" id="A0A7X6D6T7"/>
<evidence type="ECO:0000256" key="1">
    <source>
        <dbReference type="ARBA" id="ARBA00004141"/>
    </source>
</evidence>
<keyword evidence="3 5" id="KW-1133">Transmembrane helix</keyword>